<evidence type="ECO:0000256" key="1">
    <source>
        <dbReference type="SAM" id="SignalP"/>
    </source>
</evidence>
<gene>
    <name evidence="2" type="ORF">JAZ04_01645</name>
</gene>
<name>A0A9E4MY74_9GAMM</name>
<proteinExistence type="predicted"/>
<dbReference type="Pfam" id="PF09686">
    <property type="entry name" value="Plasmid_RAQPRD"/>
    <property type="match status" value="1"/>
</dbReference>
<dbReference type="Proteomes" id="UP000886687">
    <property type="component" value="Unassembled WGS sequence"/>
</dbReference>
<sequence length="99" mass="11334">MNRFGMILVSAFLSVPSCALFADASGEKASLQRLAWEVHAMEQLLQEAESMADPAARYPFRYDYLRQDLLTIRHGIEAYISTPQDRPVNLNKLKGNYRR</sequence>
<organism evidence="2 3">
    <name type="scientific">Candidatus Thiodiazotropha lotti</name>
    <dbReference type="NCBI Taxonomy" id="2792787"/>
    <lineage>
        <taxon>Bacteria</taxon>
        <taxon>Pseudomonadati</taxon>
        <taxon>Pseudomonadota</taxon>
        <taxon>Gammaproteobacteria</taxon>
        <taxon>Chromatiales</taxon>
        <taxon>Sedimenticolaceae</taxon>
        <taxon>Candidatus Thiodiazotropha</taxon>
    </lineage>
</organism>
<feature type="chain" id="PRO_5038935664" evidence="1">
    <location>
        <begin position="22"/>
        <end position="99"/>
    </location>
</feature>
<evidence type="ECO:0000313" key="2">
    <source>
        <dbReference type="EMBL" id="MCG7937546.1"/>
    </source>
</evidence>
<protein>
    <submittedName>
        <fullName evidence="2">RAQPRD family integrative conjugative element protein</fullName>
    </submittedName>
</protein>
<evidence type="ECO:0000313" key="3">
    <source>
        <dbReference type="Proteomes" id="UP000886687"/>
    </source>
</evidence>
<comment type="caution">
    <text evidence="2">The sequence shown here is derived from an EMBL/GenBank/DDBJ whole genome shotgun (WGS) entry which is preliminary data.</text>
</comment>
<dbReference type="EMBL" id="JAEPDI010000001">
    <property type="protein sequence ID" value="MCG7937546.1"/>
    <property type="molecule type" value="Genomic_DNA"/>
</dbReference>
<dbReference type="InterPro" id="IPR019110">
    <property type="entry name" value="Uncharacterised_RAQPRD"/>
</dbReference>
<keyword evidence="1" id="KW-0732">Signal</keyword>
<dbReference type="AlphaFoldDB" id="A0A9E4MY74"/>
<feature type="signal peptide" evidence="1">
    <location>
        <begin position="1"/>
        <end position="21"/>
    </location>
</feature>
<accession>A0A9E4MY74</accession>
<reference evidence="2" key="1">
    <citation type="journal article" date="2021" name="Proc. Natl. Acad. Sci. U.S.A.">
        <title>Global biogeography of chemosynthetic symbionts reveals both localized and globally distributed symbiont groups. .</title>
        <authorList>
            <person name="Osvatic J.T."/>
            <person name="Wilkins L.G.E."/>
            <person name="Leibrecht L."/>
            <person name="Leray M."/>
            <person name="Zauner S."/>
            <person name="Polzin J."/>
            <person name="Camacho Y."/>
            <person name="Gros O."/>
            <person name="van Gils J.A."/>
            <person name="Eisen J.A."/>
            <person name="Petersen J.M."/>
            <person name="Yuen B."/>
        </authorList>
    </citation>
    <scope>NUCLEOTIDE SEQUENCE</scope>
    <source>
        <strain evidence="2">MAGL173</strain>
    </source>
</reference>